<accession>A0A5B9QZI3</accession>
<evidence type="ECO:0000256" key="1">
    <source>
        <dbReference type="SAM" id="SignalP"/>
    </source>
</evidence>
<dbReference type="RefSeq" id="WP_148080484.1">
    <property type="nucleotide sequence ID" value="NZ_CP042914.1"/>
</dbReference>
<gene>
    <name evidence="2" type="ORF">UC8_46280</name>
</gene>
<dbReference type="EMBL" id="CP042914">
    <property type="protein sequence ID" value="QEG42586.1"/>
    <property type="molecule type" value="Genomic_DNA"/>
</dbReference>
<evidence type="ECO:0008006" key="4">
    <source>
        <dbReference type="Google" id="ProtNLM"/>
    </source>
</evidence>
<evidence type="ECO:0000313" key="3">
    <source>
        <dbReference type="Proteomes" id="UP000325286"/>
    </source>
</evidence>
<dbReference type="KEGG" id="rul:UC8_46280"/>
<proteinExistence type="predicted"/>
<keyword evidence="3" id="KW-1185">Reference proteome</keyword>
<organism evidence="2 3">
    <name type="scientific">Roseimaritima ulvae</name>
    <dbReference type="NCBI Taxonomy" id="980254"/>
    <lineage>
        <taxon>Bacteria</taxon>
        <taxon>Pseudomonadati</taxon>
        <taxon>Planctomycetota</taxon>
        <taxon>Planctomycetia</taxon>
        <taxon>Pirellulales</taxon>
        <taxon>Pirellulaceae</taxon>
        <taxon>Roseimaritima</taxon>
    </lineage>
</organism>
<name>A0A5B9QZI3_9BACT</name>
<feature type="chain" id="PRO_5022976786" description="OmpA-like domain-containing protein" evidence="1">
    <location>
        <begin position="21"/>
        <end position="261"/>
    </location>
</feature>
<dbReference type="OrthoDB" id="289989at2"/>
<keyword evidence="1" id="KW-0732">Signal</keyword>
<protein>
    <recommendedName>
        <fullName evidence="4">OmpA-like domain-containing protein</fullName>
    </recommendedName>
</protein>
<dbReference type="AlphaFoldDB" id="A0A5B9QZI3"/>
<evidence type="ECO:0000313" key="2">
    <source>
        <dbReference type="EMBL" id="QEG42586.1"/>
    </source>
</evidence>
<sequence length="261" mass="29567" precursor="true">MSRTFFAIVIHLLLAFPCLANNSFFIPGDAFFYFEIDKAEWEALQSGELSVMKYDRPEELSFMFCGYAGYENLEIANLPDAYRARLVEAIVTMKKKYPSKIVEIDHGDTGSFGGPSGVEKKEVNKIRIFVYNQSFDFGKHRIALKYNESWPEAGVALGLRRDHFQYDFFVASPQAIVESWRMGAKVRPLSVQVPTSGRIHFKEPMKLDPAKVKFLVCPPKPLSSLCFPARDSDLECFSVSKAATTTLKVDSTKKSVWTETK</sequence>
<dbReference type="Proteomes" id="UP000325286">
    <property type="component" value="Chromosome"/>
</dbReference>
<reference evidence="2 3" key="1">
    <citation type="submission" date="2019-08" db="EMBL/GenBank/DDBJ databases">
        <title>Deep-cultivation of Planctomycetes and their phenomic and genomic characterization uncovers novel biology.</title>
        <authorList>
            <person name="Wiegand S."/>
            <person name="Jogler M."/>
            <person name="Boedeker C."/>
            <person name="Pinto D."/>
            <person name="Vollmers J."/>
            <person name="Rivas-Marin E."/>
            <person name="Kohn T."/>
            <person name="Peeters S.H."/>
            <person name="Heuer A."/>
            <person name="Rast P."/>
            <person name="Oberbeckmann S."/>
            <person name="Bunk B."/>
            <person name="Jeske O."/>
            <person name="Meyerdierks A."/>
            <person name="Storesund J.E."/>
            <person name="Kallscheuer N."/>
            <person name="Luecker S."/>
            <person name="Lage O.M."/>
            <person name="Pohl T."/>
            <person name="Merkel B.J."/>
            <person name="Hornburger P."/>
            <person name="Mueller R.-W."/>
            <person name="Bruemmer F."/>
            <person name="Labrenz M."/>
            <person name="Spormann A.M."/>
            <person name="Op den Camp H."/>
            <person name="Overmann J."/>
            <person name="Amann R."/>
            <person name="Jetten M.S.M."/>
            <person name="Mascher T."/>
            <person name="Medema M.H."/>
            <person name="Devos D.P."/>
            <person name="Kaster A.-K."/>
            <person name="Ovreas L."/>
            <person name="Rohde M."/>
            <person name="Galperin M.Y."/>
            <person name="Jogler C."/>
        </authorList>
    </citation>
    <scope>NUCLEOTIDE SEQUENCE [LARGE SCALE GENOMIC DNA]</scope>
    <source>
        <strain evidence="2 3">UC8</strain>
    </source>
</reference>
<feature type="signal peptide" evidence="1">
    <location>
        <begin position="1"/>
        <end position="20"/>
    </location>
</feature>